<accession>A0AA35JBM9</accession>
<dbReference type="Proteomes" id="UP001162090">
    <property type="component" value="Chromosome 1"/>
</dbReference>
<sequence length="251" mass="28980">MDYNSVNYDRLIQQVMSPAINHEKCLHIKLSGQKTFKKWYKSLLRYTARRSEEWNEYVTDGGIQIAIQKYSLDSATELNTRILFNDALFSLIHTTSEGDALDFINELDERCDGTLDSRSLLDLLNKEYGIENNSVKSEPWSRLPLVLKSDINERIKYAREMANVCYNFDGQYIATLTPEQKTNLERAIDAKRNEFISYFLLALVPNARKYCLCSNYVGIKTTIDSTEVINLIKAFDKTSNSRGVADKFLRH</sequence>
<organism evidence="1 2">
    <name type="scientific">Saccharomyces uvarum</name>
    <name type="common">Yeast</name>
    <name type="synonym">Saccharomyces bayanus var. uvarum</name>
    <dbReference type="NCBI Taxonomy" id="230603"/>
    <lineage>
        <taxon>Eukaryota</taxon>
        <taxon>Fungi</taxon>
        <taxon>Dikarya</taxon>
        <taxon>Ascomycota</taxon>
        <taxon>Saccharomycotina</taxon>
        <taxon>Saccharomycetes</taxon>
        <taxon>Saccharomycetales</taxon>
        <taxon>Saccharomycetaceae</taxon>
        <taxon>Saccharomyces</taxon>
    </lineage>
</organism>
<evidence type="ECO:0000313" key="1">
    <source>
        <dbReference type="EMBL" id="CAI4054377.1"/>
    </source>
</evidence>
<protein>
    <submittedName>
        <fullName evidence="1">Uncharacterized protein</fullName>
    </submittedName>
</protein>
<dbReference type="InterPro" id="IPR035179">
    <property type="entry name" value="DUF5314"/>
</dbReference>
<proteinExistence type="predicted"/>
<gene>
    <name evidence="1" type="primary">SUVC01G0890</name>
    <name evidence="1" type="ORF">SUVC_01G0890</name>
</gene>
<reference evidence="1" key="1">
    <citation type="submission" date="2022-10" db="EMBL/GenBank/DDBJ databases">
        <authorList>
            <person name="Byrne P K."/>
        </authorList>
    </citation>
    <scope>NUCLEOTIDE SEQUENCE</scope>
    <source>
        <strain evidence="1">CBS7001</strain>
    </source>
</reference>
<dbReference type="AlphaFoldDB" id="A0AA35JBM9"/>
<name>A0AA35JBM9_SACUV</name>
<dbReference type="Pfam" id="PF17241">
    <property type="entry name" value="Retrotran_gag_4"/>
    <property type="match status" value="1"/>
</dbReference>
<evidence type="ECO:0000313" key="2">
    <source>
        <dbReference type="Proteomes" id="UP001162090"/>
    </source>
</evidence>
<dbReference type="EMBL" id="OX365912">
    <property type="protein sequence ID" value="CAI4054377.1"/>
    <property type="molecule type" value="Genomic_DNA"/>
</dbReference>